<reference evidence="1 2" key="1">
    <citation type="submission" date="2018-10" db="EMBL/GenBank/DDBJ databases">
        <authorList>
            <person name="Criscuolo A."/>
        </authorList>
    </citation>
    <scope>NUCLEOTIDE SEQUENCE [LARGE SCALE GENOMIC DNA]</scope>
    <source>
        <strain evidence="1">DnA1</strain>
    </source>
</reference>
<keyword evidence="2" id="KW-1185">Reference proteome</keyword>
<name>A0A3P4B7R2_9BURK</name>
<proteinExistence type="predicted"/>
<sequence length="164" mass="17996">MALDDTAHVGQSDAGAFEFFHAMQALEHAEQLADIFHVETYAVVAYMHHMPAVARFGADLDDGGIAPTRVFHGVGQQVAHGQVDVGGIGEDRGQIGRYHPLDLAFLQVGRQFVANLRDRVSQVDPGRPQRRASHLRERQQRIDQVAGKARRVADVPEVARAPFG</sequence>
<dbReference type="Proteomes" id="UP000277294">
    <property type="component" value="Unassembled WGS sequence"/>
</dbReference>
<gene>
    <name evidence="1" type="ORF">PIGHUM_04063</name>
</gene>
<protein>
    <submittedName>
        <fullName evidence="1">Uncharacterized protein</fullName>
    </submittedName>
</protein>
<evidence type="ECO:0000313" key="1">
    <source>
        <dbReference type="EMBL" id="VCU71971.1"/>
    </source>
</evidence>
<dbReference type="AlphaFoldDB" id="A0A3P4B7R2"/>
<accession>A0A3P4B7R2</accession>
<organism evidence="1 2">
    <name type="scientific">Pigmentiphaga humi</name>
    <dbReference type="NCBI Taxonomy" id="2478468"/>
    <lineage>
        <taxon>Bacteria</taxon>
        <taxon>Pseudomonadati</taxon>
        <taxon>Pseudomonadota</taxon>
        <taxon>Betaproteobacteria</taxon>
        <taxon>Burkholderiales</taxon>
        <taxon>Alcaligenaceae</taxon>
        <taxon>Pigmentiphaga</taxon>
    </lineage>
</organism>
<dbReference type="EMBL" id="UWPJ01000034">
    <property type="protein sequence ID" value="VCU71971.1"/>
    <property type="molecule type" value="Genomic_DNA"/>
</dbReference>
<evidence type="ECO:0000313" key="2">
    <source>
        <dbReference type="Proteomes" id="UP000277294"/>
    </source>
</evidence>